<dbReference type="Pfam" id="PF20160">
    <property type="entry name" value="C-JID"/>
    <property type="match status" value="1"/>
</dbReference>
<dbReference type="AlphaFoldDB" id="A0A2Z6PPE3"/>
<feature type="domain" description="Disease resistance protein RPS4B/Roq1-like leucine-rich repeats" evidence="5">
    <location>
        <begin position="111"/>
        <end position="194"/>
    </location>
</feature>
<reference evidence="7" key="1">
    <citation type="journal article" date="2017" name="Front. Plant Sci.">
        <title>Climate Clever Clovers: New Paradigm to Reduce the Environmental Footprint of Ruminants by Breeding Low Methanogenic Forages Utilizing Haplotype Variation.</title>
        <authorList>
            <person name="Kaur P."/>
            <person name="Appels R."/>
            <person name="Bayer P.E."/>
            <person name="Keeble-Gagnere G."/>
            <person name="Wang J."/>
            <person name="Hirakawa H."/>
            <person name="Shirasawa K."/>
            <person name="Vercoe P."/>
            <person name="Stefanova K."/>
            <person name="Durmic Z."/>
            <person name="Nichols P."/>
            <person name="Revell C."/>
            <person name="Isobe S.N."/>
            <person name="Edwards D."/>
            <person name="Erskine W."/>
        </authorList>
    </citation>
    <scope>NUCLEOTIDE SEQUENCE [LARGE SCALE GENOMIC DNA]</scope>
    <source>
        <strain evidence="7">cv. Daliak</strain>
    </source>
</reference>
<evidence type="ECO:0000313" key="6">
    <source>
        <dbReference type="EMBL" id="GAU48799.1"/>
    </source>
</evidence>
<keyword evidence="2" id="KW-0677">Repeat</keyword>
<name>A0A2Z6PPE3_TRISU</name>
<dbReference type="InterPro" id="IPR045344">
    <property type="entry name" value="C-JID"/>
</dbReference>
<dbReference type="PANTHER" id="PTHR45752:SF195">
    <property type="entry name" value="LEUCINE-RICH REPEAT (LRR) FAMILY PROTEIN-RELATED"/>
    <property type="match status" value="1"/>
</dbReference>
<evidence type="ECO:0000259" key="4">
    <source>
        <dbReference type="Pfam" id="PF20160"/>
    </source>
</evidence>
<keyword evidence="1" id="KW-0433">Leucine-rich repeat</keyword>
<dbReference type="InterPro" id="IPR058546">
    <property type="entry name" value="RPS4B/Roq1-like_LRR"/>
</dbReference>
<dbReference type="SUPFAM" id="SSF52058">
    <property type="entry name" value="L domain-like"/>
    <property type="match status" value="1"/>
</dbReference>
<dbReference type="Gene3D" id="3.80.10.10">
    <property type="entry name" value="Ribonuclease Inhibitor"/>
    <property type="match status" value="2"/>
</dbReference>
<evidence type="ECO:0000256" key="1">
    <source>
        <dbReference type="ARBA" id="ARBA00022614"/>
    </source>
</evidence>
<feature type="domain" description="Disease resistance protein RPS4B/Roq1-like leucine-rich repeats" evidence="5">
    <location>
        <begin position="16"/>
        <end position="99"/>
    </location>
</feature>
<dbReference type="Pfam" id="PF23286">
    <property type="entry name" value="LRR_13"/>
    <property type="match status" value="2"/>
</dbReference>
<sequence>MSLTCLPAELLNLKFLTRLSLSGCLKLEELPEIKETTENLKVLNLDKTAIIELPSSLHHLVGLEELSLKSCTKLKTIPSSIGNLSKLLKLNLAHCASLETFPNSIFKLKLTELNFKGCSMLRTFPEIMEPAESFTHINLTETAIKDLPSSLEYLVGLQRLNLKLCSNLVSLPNSIVKLSLLSHLDCSGCCRLTEIPNNIGCLSSLTKLSLQESGIVNLPESMAHLSSLKSLNLNGCKLLECVPKLPPNLTQVQSFNCPSIKRMVLNSRLRRLVSDSKEGTYVFGLTNSQELDTTSRSDIVGRACIKITDDAYKSVFFYFPRSTVPRWIHYSCPGDSVTMKKDSPNLCSKNRLIGFALCAIMDGTRTNFGFRYNFRFISDGEIYSCNHFMPGDILNRDSSRLFLWKHPLDLEAIGNKLFHAENFTFEFQSDFKVKEFGMCPMYTKRIDDNSIEEPSGSKAAE</sequence>
<feature type="domain" description="C-JID" evidence="4">
    <location>
        <begin position="319"/>
        <end position="445"/>
    </location>
</feature>
<evidence type="ECO:0000313" key="7">
    <source>
        <dbReference type="Proteomes" id="UP000242715"/>
    </source>
</evidence>
<dbReference type="InterPro" id="IPR050715">
    <property type="entry name" value="LRR-SigEffector_domain"/>
</dbReference>
<gene>
    <name evidence="6" type="ORF">TSUD_81480</name>
</gene>
<dbReference type="InterPro" id="IPR032675">
    <property type="entry name" value="LRR_dom_sf"/>
</dbReference>
<evidence type="ECO:0000259" key="5">
    <source>
        <dbReference type="Pfam" id="PF23286"/>
    </source>
</evidence>
<keyword evidence="7" id="KW-1185">Reference proteome</keyword>
<organism evidence="6 7">
    <name type="scientific">Trifolium subterraneum</name>
    <name type="common">Subterranean clover</name>
    <dbReference type="NCBI Taxonomy" id="3900"/>
    <lineage>
        <taxon>Eukaryota</taxon>
        <taxon>Viridiplantae</taxon>
        <taxon>Streptophyta</taxon>
        <taxon>Embryophyta</taxon>
        <taxon>Tracheophyta</taxon>
        <taxon>Spermatophyta</taxon>
        <taxon>Magnoliopsida</taxon>
        <taxon>eudicotyledons</taxon>
        <taxon>Gunneridae</taxon>
        <taxon>Pentapetalae</taxon>
        <taxon>rosids</taxon>
        <taxon>fabids</taxon>
        <taxon>Fabales</taxon>
        <taxon>Fabaceae</taxon>
        <taxon>Papilionoideae</taxon>
        <taxon>50 kb inversion clade</taxon>
        <taxon>NPAAA clade</taxon>
        <taxon>Hologalegina</taxon>
        <taxon>IRL clade</taxon>
        <taxon>Trifolieae</taxon>
        <taxon>Trifolium</taxon>
    </lineage>
</organism>
<keyword evidence="3" id="KW-0611">Plant defense</keyword>
<dbReference type="Proteomes" id="UP000242715">
    <property type="component" value="Unassembled WGS sequence"/>
</dbReference>
<protein>
    <submittedName>
        <fullName evidence="6">Uncharacterized protein</fullName>
    </submittedName>
</protein>
<evidence type="ECO:0000256" key="2">
    <source>
        <dbReference type="ARBA" id="ARBA00022737"/>
    </source>
</evidence>
<accession>A0A2Z6PPE3</accession>
<dbReference type="PANTHER" id="PTHR45752">
    <property type="entry name" value="LEUCINE-RICH REPEAT-CONTAINING"/>
    <property type="match status" value="1"/>
</dbReference>
<evidence type="ECO:0000256" key="3">
    <source>
        <dbReference type="ARBA" id="ARBA00022821"/>
    </source>
</evidence>
<proteinExistence type="predicted"/>
<dbReference type="OrthoDB" id="1433308at2759"/>
<dbReference type="EMBL" id="DF974474">
    <property type="protein sequence ID" value="GAU48799.1"/>
    <property type="molecule type" value="Genomic_DNA"/>
</dbReference>